<reference evidence="1 2" key="1">
    <citation type="submission" date="2018-08" db="EMBL/GenBank/DDBJ databases">
        <authorList>
            <person name="Laetsch R D."/>
            <person name="Stevens L."/>
            <person name="Kumar S."/>
            <person name="Blaxter L. M."/>
        </authorList>
    </citation>
    <scope>NUCLEOTIDE SEQUENCE [LARGE SCALE GENOMIC DNA]</scope>
</reference>
<evidence type="ECO:0000313" key="2">
    <source>
        <dbReference type="Proteomes" id="UP000277928"/>
    </source>
</evidence>
<accession>A0A3P6U0X4</accession>
<feature type="non-terminal residue" evidence="1">
    <location>
        <position position="65"/>
    </location>
</feature>
<proteinExistence type="predicted"/>
<sequence>MLDVVMPSVSSLNFLSMLHEIVEYFFKGEVFEVKSGLAHGNRFPIIFVRRNFFDKMEICFDNLET</sequence>
<dbReference type="Proteomes" id="UP000277928">
    <property type="component" value="Unassembled WGS sequence"/>
</dbReference>
<evidence type="ECO:0000313" key="1">
    <source>
        <dbReference type="EMBL" id="VDK89399.1"/>
    </source>
</evidence>
<dbReference type="AlphaFoldDB" id="A0A3P6U0X4"/>
<dbReference type="EMBL" id="UYRX01001371">
    <property type="protein sequence ID" value="VDK89399.1"/>
    <property type="molecule type" value="Genomic_DNA"/>
</dbReference>
<name>A0A3P6U0X4_LITSI</name>
<gene>
    <name evidence="1" type="ORF">NLS_LOCUS9114</name>
</gene>
<protein>
    <submittedName>
        <fullName evidence="1">Uncharacterized protein</fullName>
    </submittedName>
</protein>
<organism evidence="1 2">
    <name type="scientific">Litomosoides sigmodontis</name>
    <name type="common">Filarial nematode worm</name>
    <dbReference type="NCBI Taxonomy" id="42156"/>
    <lineage>
        <taxon>Eukaryota</taxon>
        <taxon>Metazoa</taxon>
        <taxon>Ecdysozoa</taxon>
        <taxon>Nematoda</taxon>
        <taxon>Chromadorea</taxon>
        <taxon>Rhabditida</taxon>
        <taxon>Spirurina</taxon>
        <taxon>Spiruromorpha</taxon>
        <taxon>Filarioidea</taxon>
        <taxon>Onchocercidae</taxon>
        <taxon>Litomosoides</taxon>
    </lineage>
</organism>
<keyword evidence="2" id="KW-1185">Reference proteome</keyword>